<accession>A0AA41E6R4</accession>
<comment type="caution">
    <text evidence="3">The sequence shown here is derived from an EMBL/GenBank/DDBJ whole genome shotgun (WGS) entry which is preliminary data.</text>
</comment>
<evidence type="ECO:0000259" key="2">
    <source>
        <dbReference type="Pfam" id="PF07282"/>
    </source>
</evidence>
<dbReference type="Pfam" id="PF07282">
    <property type="entry name" value="Cas12f1-like_TNB"/>
    <property type="match status" value="1"/>
</dbReference>
<evidence type="ECO:0000256" key="1">
    <source>
        <dbReference type="ARBA" id="ARBA00023125"/>
    </source>
</evidence>
<dbReference type="GO" id="GO:0003677">
    <property type="term" value="F:DNA binding"/>
    <property type="evidence" value="ECO:0007669"/>
    <property type="project" value="UniProtKB-KW"/>
</dbReference>
<reference evidence="3" key="1">
    <citation type="submission" date="2021-04" db="EMBL/GenBank/DDBJ databases">
        <title>A collection of bacterial strains from the Burkholderia cepacia Research Laboratory and Repository.</title>
        <authorList>
            <person name="Lipuma J."/>
            <person name="Spilker T."/>
        </authorList>
    </citation>
    <scope>NUCLEOTIDE SEQUENCE</scope>
    <source>
        <strain evidence="3">AU36012</strain>
    </source>
</reference>
<evidence type="ECO:0000313" key="3">
    <source>
        <dbReference type="EMBL" id="MBR8129419.1"/>
    </source>
</evidence>
<dbReference type="InterPro" id="IPR010095">
    <property type="entry name" value="Cas12f1-like_TNB"/>
</dbReference>
<gene>
    <name evidence="3" type="ORF">KDW93_10605</name>
</gene>
<dbReference type="AlphaFoldDB" id="A0AA41E6R4"/>
<dbReference type="RefSeq" id="WP_105788788.1">
    <property type="nucleotide sequence ID" value="NZ_CADERF010000001.1"/>
</dbReference>
<dbReference type="Proteomes" id="UP000682266">
    <property type="component" value="Unassembled WGS sequence"/>
</dbReference>
<proteinExistence type="predicted"/>
<organism evidence="3 4">
    <name type="scientific">Burkholderia ambifaria</name>
    <dbReference type="NCBI Taxonomy" id="152480"/>
    <lineage>
        <taxon>Bacteria</taxon>
        <taxon>Pseudomonadati</taxon>
        <taxon>Pseudomonadota</taxon>
        <taxon>Betaproteobacteria</taxon>
        <taxon>Burkholderiales</taxon>
        <taxon>Burkholderiaceae</taxon>
        <taxon>Burkholderia</taxon>
        <taxon>Burkholderia cepacia complex</taxon>
    </lineage>
</organism>
<protein>
    <submittedName>
        <fullName evidence="3">Transposase</fullName>
    </submittedName>
</protein>
<sequence length="145" mass="15967">MILVYRYRVKSLNGLLNKQSRAVNYVWNFCNDTQNFATLSTGEKLPNDRFGRRAAEKLAKAQRALRYKAIAHGATFEEVDESGSTQSCSSCGSKDSTTRPKGIAGLRIREWACSGCGVEHDRDINAALNILRCGRASPGVGILRL</sequence>
<name>A0AA41E6R4_9BURK</name>
<dbReference type="EMBL" id="JAGSVG010000007">
    <property type="protein sequence ID" value="MBR8129419.1"/>
    <property type="molecule type" value="Genomic_DNA"/>
</dbReference>
<evidence type="ECO:0000313" key="4">
    <source>
        <dbReference type="Proteomes" id="UP000682266"/>
    </source>
</evidence>
<keyword evidence="1" id="KW-0238">DNA-binding</keyword>
<feature type="domain" description="Cas12f1-like TNB" evidence="2">
    <location>
        <begin position="61"/>
        <end position="130"/>
    </location>
</feature>